<gene>
    <name evidence="1" type="ORF">GGD57_001626</name>
</gene>
<proteinExistence type="predicted"/>
<sequence>MTPFQSRKLKKSFASRHAFIDKPEPFNVKVMSWPAPWNGSDEYINFAFDIGRKVNEEIIHLRIHKSDYSEIMKTMLNIDREATIKAFAEAILSVPPD</sequence>
<evidence type="ECO:0000313" key="1">
    <source>
        <dbReference type="EMBL" id="MBB4235068.1"/>
    </source>
</evidence>
<reference evidence="1 2" key="1">
    <citation type="submission" date="2020-08" db="EMBL/GenBank/DDBJ databases">
        <title>Genomic Encyclopedia of Type Strains, Phase IV (KMG-V): Genome sequencing to study the core and pangenomes of soil and plant-associated prokaryotes.</title>
        <authorList>
            <person name="Whitman W."/>
        </authorList>
    </citation>
    <scope>NUCLEOTIDE SEQUENCE [LARGE SCALE GENOMIC DNA]</scope>
    <source>
        <strain evidence="1 2">SEMIA 4089</strain>
    </source>
</reference>
<accession>A0A7W6R1I4</accession>
<comment type="caution">
    <text evidence="1">The sequence shown here is derived from an EMBL/GenBank/DDBJ whole genome shotgun (WGS) entry which is preliminary data.</text>
</comment>
<evidence type="ECO:0000313" key="2">
    <source>
        <dbReference type="Proteomes" id="UP000540909"/>
    </source>
</evidence>
<dbReference type="Proteomes" id="UP000540909">
    <property type="component" value="Unassembled WGS sequence"/>
</dbReference>
<dbReference type="RefSeq" id="WP_184468506.1">
    <property type="nucleotide sequence ID" value="NZ_JACIFY010000004.1"/>
</dbReference>
<dbReference type="AlphaFoldDB" id="A0A7W6R1I4"/>
<name>A0A7W6R1I4_9HYPH</name>
<dbReference type="EMBL" id="JACIFY010000004">
    <property type="protein sequence ID" value="MBB4235068.1"/>
    <property type="molecule type" value="Genomic_DNA"/>
</dbReference>
<organism evidence="1 2">
    <name type="scientific">Rhizobium esperanzae</name>
    <dbReference type="NCBI Taxonomy" id="1967781"/>
    <lineage>
        <taxon>Bacteria</taxon>
        <taxon>Pseudomonadati</taxon>
        <taxon>Pseudomonadota</taxon>
        <taxon>Alphaproteobacteria</taxon>
        <taxon>Hyphomicrobiales</taxon>
        <taxon>Rhizobiaceae</taxon>
        <taxon>Rhizobium/Agrobacterium group</taxon>
        <taxon>Rhizobium</taxon>
    </lineage>
</organism>
<protein>
    <submittedName>
        <fullName evidence="1">Uncharacterized protein</fullName>
    </submittedName>
</protein>